<protein>
    <submittedName>
        <fullName evidence="1">Copper chaperone PCu(A)C</fullName>
    </submittedName>
</protein>
<dbReference type="AlphaFoldDB" id="A0A933SB45"/>
<dbReference type="EMBL" id="JACRIW010000048">
    <property type="protein sequence ID" value="MBI5169276.1"/>
    <property type="molecule type" value="Genomic_DNA"/>
</dbReference>
<evidence type="ECO:0000313" key="1">
    <source>
        <dbReference type="EMBL" id="MBI5169276.1"/>
    </source>
</evidence>
<gene>
    <name evidence="1" type="ORF">HZA61_07295</name>
</gene>
<evidence type="ECO:0000313" key="2">
    <source>
        <dbReference type="Proteomes" id="UP000696931"/>
    </source>
</evidence>
<dbReference type="PROSITE" id="PS51257">
    <property type="entry name" value="PROKAR_LIPOPROTEIN"/>
    <property type="match status" value="1"/>
</dbReference>
<dbReference type="PANTHER" id="PTHR36302:SF1">
    <property type="entry name" value="COPPER CHAPERONE PCU(A)C"/>
    <property type="match status" value="1"/>
</dbReference>
<dbReference type="Pfam" id="PF04314">
    <property type="entry name" value="PCuAC"/>
    <property type="match status" value="1"/>
</dbReference>
<proteinExistence type="predicted"/>
<sequence length="158" mass="16968">MNRNVLPVLVLLFALVSLGSCTKRERHPMASEGLRGEAAVNLKGFHARPTPDGATVGAIFGTITAPLGDTLRAVKVAPDVAEKVEIHRIVQNAAGQMEMRPVPWLALPEDEPVELKPGGLHVMLFGLAAPLQAGKTVRLTLLFQDGGERVLEVPIRDE</sequence>
<name>A0A933SB45_UNCEI</name>
<reference evidence="1" key="1">
    <citation type="submission" date="2020-07" db="EMBL/GenBank/DDBJ databases">
        <title>Huge and variable diversity of episymbiotic CPR bacteria and DPANN archaea in groundwater ecosystems.</title>
        <authorList>
            <person name="He C.Y."/>
            <person name="Keren R."/>
            <person name="Whittaker M."/>
            <person name="Farag I.F."/>
            <person name="Doudna J."/>
            <person name="Cate J.H.D."/>
            <person name="Banfield J.F."/>
        </authorList>
    </citation>
    <scope>NUCLEOTIDE SEQUENCE</scope>
    <source>
        <strain evidence="1">NC_groundwater_1813_Pr3_B-0.1um_71_17</strain>
    </source>
</reference>
<dbReference type="SUPFAM" id="SSF110087">
    <property type="entry name" value="DR1885-like metal-binding protein"/>
    <property type="match status" value="1"/>
</dbReference>
<dbReference type="Gene3D" id="2.60.40.1890">
    <property type="entry name" value="PCu(A)C copper chaperone"/>
    <property type="match status" value="1"/>
</dbReference>
<comment type="caution">
    <text evidence="1">The sequence shown here is derived from an EMBL/GenBank/DDBJ whole genome shotgun (WGS) entry which is preliminary data.</text>
</comment>
<dbReference type="Proteomes" id="UP000696931">
    <property type="component" value="Unassembled WGS sequence"/>
</dbReference>
<dbReference type="InterPro" id="IPR058248">
    <property type="entry name" value="Lxx211020-like"/>
</dbReference>
<dbReference type="PANTHER" id="PTHR36302">
    <property type="entry name" value="BLR7088 PROTEIN"/>
    <property type="match status" value="1"/>
</dbReference>
<dbReference type="InterPro" id="IPR036182">
    <property type="entry name" value="PCuAC_sf"/>
</dbReference>
<dbReference type="InterPro" id="IPR007410">
    <property type="entry name" value="LpqE-like"/>
</dbReference>
<accession>A0A933SB45</accession>
<organism evidence="1 2">
    <name type="scientific">Eiseniibacteriota bacterium</name>
    <dbReference type="NCBI Taxonomy" id="2212470"/>
    <lineage>
        <taxon>Bacteria</taxon>
        <taxon>Candidatus Eiseniibacteriota</taxon>
    </lineage>
</organism>